<sequence length="160" mass="18362">MEPLPQHPHVEHVVFTRVLDHLTASEYALAVLCSVSRQMKVFAVTKDLPGFEEFHREMYERSYHRITAKGSVRRILAGDHHATVVAIAVHSMHKSAEHDRLAEEAIHRMAAAEVKEDARRWITSVRAWHERTTTELQVAMTRTRESVGEAFWTSALQLDD</sequence>
<accession>D5WQQ3</accession>
<dbReference type="EMBL" id="CP002017">
    <property type="protein sequence ID" value="ADG06662.1"/>
    <property type="molecule type" value="Genomic_DNA"/>
</dbReference>
<organism evidence="1 2">
    <name type="scientific">Kyrpidia tusciae (strain DSM 2912 / NBRC 15312 / T2)</name>
    <name type="common">Bacillus tusciae</name>
    <dbReference type="NCBI Taxonomy" id="562970"/>
    <lineage>
        <taxon>Bacteria</taxon>
        <taxon>Bacillati</taxon>
        <taxon>Bacillota</taxon>
        <taxon>Bacilli</taxon>
        <taxon>Bacillales</taxon>
        <taxon>Alicyclobacillaceae</taxon>
        <taxon>Kyrpidia</taxon>
    </lineage>
</organism>
<dbReference type="OrthoDB" id="2374759at2"/>
<dbReference type="KEGG" id="bts:Btus_1967"/>
<name>D5WQQ3_KYRT2</name>
<dbReference type="Proteomes" id="UP000002368">
    <property type="component" value="Chromosome"/>
</dbReference>
<dbReference type="AlphaFoldDB" id="D5WQQ3"/>
<gene>
    <name evidence="1" type="ordered locus">Btus_1967</name>
</gene>
<evidence type="ECO:0000313" key="1">
    <source>
        <dbReference type="EMBL" id="ADG06662.1"/>
    </source>
</evidence>
<evidence type="ECO:0000313" key="2">
    <source>
        <dbReference type="Proteomes" id="UP000002368"/>
    </source>
</evidence>
<reference evidence="1 2" key="1">
    <citation type="journal article" date="2011" name="Stand. Genomic Sci.">
        <title>Complete genome sequence of the thermophilic, hydrogen-oxidizing Bacillus tusciae type strain (T2) and reclassification in the new genus, Kyrpidia gen. nov. as Kyrpidia tusciae comb. nov. and emendation of the family Alicyclobacillaceae da Costa and Rainey, 2010.</title>
        <authorList>
            <person name="Klenk H.P."/>
            <person name="Lapidus A."/>
            <person name="Chertkov O."/>
            <person name="Copeland A."/>
            <person name="Del Rio T.G."/>
            <person name="Nolan M."/>
            <person name="Lucas S."/>
            <person name="Chen F."/>
            <person name="Tice H."/>
            <person name="Cheng J.F."/>
            <person name="Han C."/>
            <person name="Bruce D."/>
            <person name="Goodwin L."/>
            <person name="Pitluck S."/>
            <person name="Pati A."/>
            <person name="Ivanova N."/>
            <person name="Mavromatis K."/>
            <person name="Daum C."/>
            <person name="Chen A."/>
            <person name="Palaniappan K."/>
            <person name="Chang Y.J."/>
            <person name="Land M."/>
            <person name="Hauser L."/>
            <person name="Jeffries C.D."/>
            <person name="Detter J.C."/>
            <person name="Rohde M."/>
            <person name="Abt B."/>
            <person name="Pukall R."/>
            <person name="Goker M."/>
            <person name="Bristow J."/>
            <person name="Markowitz V."/>
            <person name="Hugenholtz P."/>
            <person name="Eisen J.A."/>
        </authorList>
    </citation>
    <scope>NUCLEOTIDE SEQUENCE [LARGE SCALE GENOMIC DNA]</scope>
    <source>
        <strain evidence="1 2">DSM 2912</strain>
    </source>
</reference>
<keyword evidence="2" id="KW-1185">Reference proteome</keyword>
<protein>
    <submittedName>
        <fullName evidence="1">Uncharacterized protein</fullName>
    </submittedName>
</protein>
<dbReference type="RefSeq" id="WP_013075948.1">
    <property type="nucleotide sequence ID" value="NC_014098.1"/>
</dbReference>
<dbReference type="HOGENOM" id="CLU_1649927_0_0_9"/>
<dbReference type="eggNOG" id="ENOG5033ACX">
    <property type="taxonomic scope" value="Bacteria"/>
</dbReference>
<proteinExistence type="predicted"/>